<dbReference type="AlphaFoldDB" id="A0A964RT37"/>
<evidence type="ECO:0000313" key="4">
    <source>
        <dbReference type="Proteomes" id="UP000656077"/>
    </source>
</evidence>
<keyword evidence="1 3" id="KW-0238">DNA-binding</keyword>
<dbReference type="EMBL" id="WSRQ01000122">
    <property type="protein sequence ID" value="MVX67339.1"/>
    <property type="molecule type" value="Genomic_DNA"/>
</dbReference>
<dbReference type="SMART" id="SM00966">
    <property type="entry name" value="SpoVT_AbrB"/>
    <property type="match status" value="1"/>
</dbReference>
<evidence type="ECO:0000259" key="2">
    <source>
        <dbReference type="PROSITE" id="PS51740"/>
    </source>
</evidence>
<reference evidence="3" key="1">
    <citation type="submission" date="2019-12" db="EMBL/GenBank/DDBJ databases">
        <title>Microbes associate with the intestines of laboratory mice.</title>
        <authorList>
            <person name="Navarre W."/>
            <person name="Wong E."/>
        </authorList>
    </citation>
    <scope>NUCLEOTIDE SEQUENCE</scope>
    <source>
        <strain evidence="3">NM79_F5</strain>
    </source>
</reference>
<protein>
    <submittedName>
        <fullName evidence="3">AbrB/MazE/SpoVT family DNA-binding domain-containing protein</fullName>
    </submittedName>
</protein>
<comment type="caution">
    <text evidence="3">The sequence shown here is derived from an EMBL/GenBank/DDBJ whole genome shotgun (WGS) entry which is preliminary data.</text>
</comment>
<organism evidence="3 4">
    <name type="scientific">Clostridium chromiireducens</name>
    <dbReference type="NCBI Taxonomy" id="225345"/>
    <lineage>
        <taxon>Bacteria</taxon>
        <taxon>Bacillati</taxon>
        <taxon>Bacillota</taxon>
        <taxon>Clostridia</taxon>
        <taxon>Eubacteriales</taxon>
        <taxon>Clostridiaceae</taxon>
        <taxon>Clostridium</taxon>
    </lineage>
</organism>
<proteinExistence type="predicted"/>
<evidence type="ECO:0000313" key="3">
    <source>
        <dbReference type="EMBL" id="MVX67339.1"/>
    </source>
</evidence>
<name>A0A964RT37_9CLOT</name>
<dbReference type="GO" id="GO:0003677">
    <property type="term" value="F:DNA binding"/>
    <property type="evidence" value="ECO:0007669"/>
    <property type="project" value="UniProtKB-UniRule"/>
</dbReference>
<dbReference type="PROSITE" id="PS51740">
    <property type="entry name" value="SPOVT_ABRB"/>
    <property type="match status" value="1"/>
</dbReference>
<feature type="domain" description="SpoVT-AbrB" evidence="2">
    <location>
        <begin position="5"/>
        <end position="50"/>
    </location>
</feature>
<dbReference type="Gene3D" id="2.10.260.10">
    <property type="match status" value="1"/>
</dbReference>
<dbReference type="PANTHER" id="PTHR36432:SF1">
    <property type="entry name" value="STAGE V SPORULATION PROTEIN T"/>
    <property type="match status" value="1"/>
</dbReference>
<dbReference type="Pfam" id="PF04014">
    <property type="entry name" value="MazE_antitoxin"/>
    <property type="match status" value="1"/>
</dbReference>
<dbReference type="SUPFAM" id="SSF89447">
    <property type="entry name" value="AbrB/MazE/MraZ-like"/>
    <property type="match status" value="1"/>
</dbReference>
<gene>
    <name evidence="3" type="ORF">GKZ28_27315</name>
</gene>
<dbReference type="Proteomes" id="UP000656077">
    <property type="component" value="Unassembled WGS sequence"/>
</dbReference>
<dbReference type="RefSeq" id="WP_160361747.1">
    <property type="nucleotide sequence ID" value="NZ_WSRQ01000122.1"/>
</dbReference>
<accession>A0A964RT37</accession>
<dbReference type="InterPro" id="IPR037914">
    <property type="entry name" value="SpoVT-AbrB_sf"/>
</dbReference>
<dbReference type="InterPro" id="IPR052731">
    <property type="entry name" value="B_subtilis_Trans_State_Reg"/>
</dbReference>
<sequence length="83" mass="9231">MKASGIVRNLDNLGRVVIPKEIRKVLGINEGDPVEIVKVNNDIVLRKYSKGCIFCGREKDVIEFNSSVVCEGCRNALSIKLKK</sequence>
<evidence type="ECO:0000256" key="1">
    <source>
        <dbReference type="PROSITE-ProRule" id="PRU01076"/>
    </source>
</evidence>
<dbReference type="InterPro" id="IPR007159">
    <property type="entry name" value="SpoVT-AbrB_dom"/>
</dbReference>
<dbReference type="NCBIfam" id="TIGR01439">
    <property type="entry name" value="lp_hng_hel_AbrB"/>
    <property type="match status" value="1"/>
</dbReference>
<dbReference type="PANTHER" id="PTHR36432">
    <property type="match status" value="1"/>
</dbReference>